<accession>A0A317KFJ1</accession>
<keyword evidence="4 6" id="KW-1133">Transmembrane helix</keyword>
<evidence type="ECO:0000256" key="5">
    <source>
        <dbReference type="ARBA" id="ARBA00023136"/>
    </source>
</evidence>
<comment type="caution">
    <text evidence="7">The sequence shown here is derived from an EMBL/GenBank/DDBJ whole genome shotgun (WGS) entry which is preliminary data.</text>
</comment>
<evidence type="ECO:0008006" key="9">
    <source>
        <dbReference type="Google" id="ProtNLM"/>
    </source>
</evidence>
<dbReference type="Proteomes" id="UP000245683">
    <property type="component" value="Unassembled WGS sequence"/>
</dbReference>
<dbReference type="Pfam" id="PF07690">
    <property type="entry name" value="MFS_1"/>
    <property type="match status" value="1"/>
</dbReference>
<dbReference type="OrthoDB" id="9793136at2"/>
<feature type="transmembrane region" description="Helical" evidence="6">
    <location>
        <begin position="116"/>
        <end position="137"/>
    </location>
</feature>
<dbReference type="AlphaFoldDB" id="A0A317KFJ1"/>
<evidence type="ECO:0000256" key="3">
    <source>
        <dbReference type="ARBA" id="ARBA00022692"/>
    </source>
</evidence>
<reference evidence="8" key="1">
    <citation type="submission" date="2018-05" db="EMBL/GenBank/DDBJ databases">
        <title>Micromonospora globispora sp. nov. and Micromonospora rugosa sp. nov., isolated from marine sediment.</title>
        <authorList>
            <person name="Carro L."/>
            <person name="Aysel V."/>
            <person name="Cetin D."/>
            <person name="Igual J.M."/>
            <person name="Klenk H.-P."/>
            <person name="Trujillo M.E."/>
            <person name="Sahin N."/>
        </authorList>
    </citation>
    <scope>NUCLEOTIDE SEQUENCE [LARGE SCALE GENOMIC DNA]</scope>
    <source>
        <strain evidence="8">S2904</strain>
    </source>
</reference>
<feature type="transmembrane region" description="Helical" evidence="6">
    <location>
        <begin position="143"/>
        <end position="165"/>
    </location>
</feature>
<keyword evidence="2" id="KW-1003">Cell membrane</keyword>
<comment type="subcellular location">
    <subcellularLocation>
        <location evidence="1">Cell membrane</location>
        <topology evidence="1">Multi-pass membrane protein</topology>
    </subcellularLocation>
</comment>
<evidence type="ECO:0000256" key="2">
    <source>
        <dbReference type="ARBA" id="ARBA00022475"/>
    </source>
</evidence>
<dbReference type="InterPro" id="IPR011701">
    <property type="entry name" value="MFS"/>
</dbReference>
<keyword evidence="3 6" id="KW-0812">Transmembrane</keyword>
<evidence type="ECO:0000256" key="4">
    <source>
        <dbReference type="ARBA" id="ARBA00022989"/>
    </source>
</evidence>
<dbReference type="PANTHER" id="PTHR23513:SF6">
    <property type="entry name" value="MAJOR FACILITATOR SUPERFAMILY ASSOCIATED DOMAIN-CONTAINING PROTEIN"/>
    <property type="match status" value="1"/>
</dbReference>
<dbReference type="EMBL" id="QGSV01000071">
    <property type="protein sequence ID" value="PWU52275.1"/>
    <property type="molecule type" value="Genomic_DNA"/>
</dbReference>
<proteinExistence type="predicted"/>
<dbReference type="InterPro" id="IPR036259">
    <property type="entry name" value="MFS_trans_sf"/>
</dbReference>
<organism evidence="7 8">
    <name type="scientific">Micromonospora globispora</name>
    <dbReference type="NCBI Taxonomy" id="1450148"/>
    <lineage>
        <taxon>Bacteria</taxon>
        <taxon>Bacillati</taxon>
        <taxon>Actinomycetota</taxon>
        <taxon>Actinomycetes</taxon>
        <taxon>Micromonosporales</taxon>
        <taxon>Micromonosporaceae</taxon>
        <taxon>Micromonospora</taxon>
    </lineage>
</organism>
<dbReference type="PANTHER" id="PTHR23513">
    <property type="entry name" value="INTEGRAL MEMBRANE EFFLUX PROTEIN-RELATED"/>
    <property type="match status" value="1"/>
</dbReference>
<keyword evidence="8" id="KW-1185">Reference proteome</keyword>
<sequence length="192" mass="20244">MPWCAVPPRSGPNAWRTGAPAGRPSGLWYGSPARTVHPVRRRALLALVAPRVPRFAVFTVGFLIAGAPRFVALAAVDRLWAVYLISFVAGLSIAAVNPILGALIYERVPEELRARVLGPAHAISWAGIPLGGLLAGWATAGLAFPVACLLFGGAYLLVTLAPFVAPAWRELDRPSPTVHAPEREPSPVVPAG</sequence>
<evidence type="ECO:0000313" key="7">
    <source>
        <dbReference type="EMBL" id="PWU52275.1"/>
    </source>
</evidence>
<gene>
    <name evidence="7" type="ORF">DLJ46_03415</name>
</gene>
<name>A0A317KFJ1_9ACTN</name>
<dbReference type="SUPFAM" id="SSF103473">
    <property type="entry name" value="MFS general substrate transporter"/>
    <property type="match status" value="1"/>
</dbReference>
<evidence type="ECO:0000313" key="8">
    <source>
        <dbReference type="Proteomes" id="UP000245683"/>
    </source>
</evidence>
<dbReference type="Gene3D" id="1.20.1250.20">
    <property type="entry name" value="MFS general substrate transporter like domains"/>
    <property type="match status" value="1"/>
</dbReference>
<feature type="transmembrane region" description="Helical" evidence="6">
    <location>
        <begin position="55"/>
        <end position="76"/>
    </location>
</feature>
<dbReference type="GO" id="GO:0005886">
    <property type="term" value="C:plasma membrane"/>
    <property type="evidence" value="ECO:0007669"/>
    <property type="project" value="UniProtKB-SubCell"/>
</dbReference>
<dbReference type="GO" id="GO:0022857">
    <property type="term" value="F:transmembrane transporter activity"/>
    <property type="evidence" value="ECO:0007669"/>
    <property type="project" value="InterPro"/>
</dbReference>
<feature type="transmembrane region" description="Helical" evidence="6">
    <location>
        <begin position="82"/>
        <end position="104"/>
    </location>
</feature>
<protein>
    <recommendedName>
        <fullName evidence="9">Major facilitator superfamily (MFS) profile domain-containing protein</fullName>
    </recommendedName>
</protein>
<evidence type="ECO:0000256" key="1">
    <source>
        <dbReference type="ARBA" id="ARBA00004651"/>
    </source>
</evidence>
<evidence type="ECO:0000256" key="6">
    <source>
        <dbReference type="SAM" id="Phobius"/>
    </source>
</evidence>
<keyword evidence="5 6" id="KW-0472">Membrane</keyword>